<evidence type="ECO:0000256" key="4">
    <source>
        <dbReference type="SAM" id="Coils"/>
    </source>
</evidence>
<dbReference type="PRINTS" id="PR00326">
    <property type="entry name" value="GTP1OBG"/>
</dbReference>
<evidence type="ECO:0000256" key="2">
    <source>
        <dbReference type="ARBA" id="ARBA00023134"/>
    </source>
</evidence>
<keyword evidence="3" id="KW-0819">tRNA processing</keyword>
<dbReference type="Gene3D" id="3.40.50.300">
    <property type="entry name" value="P-loop containing nucleotide triphosphate hydrolases"/>
    <property type="match status" value="1"/>
</dbReference>
<comment type="subunit">
    <text evidence="3">Homodimer. Heterotetramer of two MnmE and two MnmG subunits.</text>
</comment>
<keyword evidence="3" id="KW-0479">Metal-binding</keyword>
<dbReference type="Gene3D" id="3.30.1360.120">
    <property type="entry name" value="Probable tRNA modification gtpase trme, domain 1"/>
    <property type="match status" value="1"/>
</dbReference>
<dbReference type="SUPFAM" id="SSF103025">
    <property type="entry name" value="Folate-binding domain"/>
    <property type="match status" value="1"/>
</dbReference>
<dbReference type="GO" id="GO:0002098">
    <property type="term" value="P:tRNA wobble uridine modification"/>
    <property type="evidence" value="ECO:0007669"/>
    <property type="project" value="TreeGrafter"/>
</dbReference>
<feature type="binding site" evidence="3">
    <location>
        <position position="253"/>
    </location>
    <ligand>
        <name>K(+)</name>
        <dbReference type="ChEBI" id="CHEBI:29103"/>
    </ligand>
</feature>
<evidence type="ECO:0000313" key="8">
    <source>
        <dbReference type="EMBL" id="QDT26845.1"/>
    </source>
</evidence>
<dbReference type="RefSeq" id="WP_145449001.1">
    <property type="nucleotide sequence ID" value="NZ_CP037421.1"/>
</dbReference>
<sequence>MNLQFDDTIVALASAPGAGAAGLIRISGSEILPYLSACFESDADWQQQPRRAMRHPGELKLAGSETRLPGALYYWPTSRSFTGQPLAEFHTVSAPPLLEAAIEELASQGARMARPGEFTLRAFLAGRVDLMQAEAVLGVIDAHDHEELNLALSQLAGGVSTRIGRARIELLELLAELEAGLDFVEEDIEFIDRATLVSRLEQIRLFCEQLYADSAQRMESSGSLSLVLAGLPNAGKSTLYNALVGDAQAALVSDVAGTTRDYLVTPLNWKGQSIHLIDTAGLETGAHAISVSAQNFRQAQTQQADLVVWCTAADLPSELRAEDREQCTRLAETRNVLTVRTKCDLSPAADSEHAVPADAELEISVAEGTGLEALQDRILERLSEAHRGGRQLIGSTASRCRESLRSAGQSLQAAEEAAEMQLGEELVAIEIREALQHLGSIVGQVYTDDILDRIFSKFCIGK</sequence>
<comment type="function">
    <text evidence="3">Exhibits a very high intrinsic GTPase hydrolysis rate. Involved in the addition of a carboxymethylaminomethyl (cmnm) group at the wobble position (U34) of certain tRNAs, forming tRNA-cmnm(5)s(2)U34.</text>
</comment>
<dbReference type="InterPro" id="IPR018948">
    <property type="entry name" value="GTP-bd_TrmE_N"/>
</dbReference>
<feature type="binding site" evidence="3">
    <location>
        <position position="462"/>
    </location>
    <ligand>
        <name>(6S)-5-formyl-5,6,7,8-tetrahydrofolate</name>
        <dbReference type="ChEBI" id="CHEBI:57457"/>
    </ligand>
</feature>
<evidence type="ECO:0000259" key="7">
    <source>
        <dbReference type="Pfam" id="PF12631"/>
    </source>
</evidence>
<feature type="binding site" evidence="3">
    <location>
        <position position="255"/>
    </location>
    <ligand>
        <name>K(+)</name>
        <dbReference type="ChEBI" id="CHEBI:29103"/>
    </ligand>
</feature>
<dbReference type="SUPFAM" id="SSF116878">
    <property type="entry name" value="TrmE connector domain"/>
    <property type="match status" value="1"/>
</dbReference>
<dbReference type="InterPro" id="IPR027417">
    <property type="entry name" value="P-loop_NTPase"/>
</dbReference>
<dbReference type="PANTHER" id="PTHR42714:SF2">
    <property type="entry name" value="TRNA MODIFICATION GTPASE GTPBP3, MITOCHONDRIAL"/>
    <property type="match status" value="1"/>
</dbReference>
<dbReference type="GO" id="GO:0046872">
    <property type="term" value="F:metal ion binding"/>
    <property type="evidence" value="ECO:0007669"/>
    <property type="project" value="UniProtKB-KW"/>
</dbReference>
<reference evidence="8 9" key="1">
    <citation type="submission" date="2019-03" db="EMBL/GenBank/DDBJ databases">
        <title>Deep-cultivation of Planctomycetes and their phenomic and genomic characterization uncovers novel biology.</title>
        <authorList>
            <person name="Wiegand S."/>
            <person name="Jogler M."/>
            <person name="Boedeker C."/>
            <person name="Pinto D."/>
            <person name="Vollmers J."/>
            <person name="Rivas-Marin E."/>
            <person name="Kohn T."/>
            <person name="Peeters S.H."/>
            <person name="Heuer A."/>
            <person name="Rast P."/>
            <person name="Oberbeckmann S."/>
            <person name="Bunk B."/>
            <person name="Jeske O."/>
            <person name="Meyerdierks A."/>
            <person name="Storesund J.E."/>
            <person name="Kallscheuer N."/>
            <person name="Luecker S."/>
            <person name="Lage O.M."/>
            <person name="Pohl T."/>
            <person name="Merkel B.J."/>
            <person name="Hornburger P."/>
            <person name="Mueller R.-W."/>
            <person name="Bruemmer F."/>
            <person name="Labrenz M."/>
            <person name="Spormann A.M."/>
            <person name="Op den Camp H."/>
            <person name="Overmann J."/>
            <person name="Amann R."/>
            <person name="Jetten M.S.M."/>
            <person name="Mascher T."/>
            <person name="Medema M.H."/>
            <person name="Devos D.P."/>
            <person name="Kaster A.-K."/>
            <person name="Ovreas L."/>
            <person name="Rohde M."/>
            <person name="Galperin M.Y."/>
            <person name="Jogler C."/>
        </authorList>
    </citation>
    <scope>NUCLEOTIDE SEQUENCE [LARGE SCALE GENOMIC DNA]</scope>
    <source>
        <strain evidence="8 9">Enr10</strain>
    </source>
</reference>
<feature type="binding site" evidence="3">
    <location>
        <position position="127"/>
    </location>
    <ligand>
        <name>(6S)-5-formyl-5,6,7,8-tetrahydrofolate</name>
        <dbReference type="ChEBI" id="CHEBI:57457"/>
    </ligand>
</feature>
<name>A0A517Q5D8_9PLAN</name>
<evidence type="ECO:0000256" key="1">
    <source>
        <dbReference type="ARBA" id="ARBA00022741"/>
    </source>
</evidence>
<dbReference type="InterPro" id="IPR027266">
    <property type="entry name" value="TrmE/GcvT-like"/>
</dbReference>
<keyword evidence="4" id="KW-0175">Coiled coil</keyword>
<dbReference type="PANTHER" id="PTHR42714">
    <property type="entry name" value="TRNA MODIFICATION GTPASE GTPBP3"/>
    <property type="match status" value="1"/>
</dbReference>
<dbReference type="EC" id="3.6.-.-" evidence="3"/>
<dbReference type="SUPFAM" id="SSF52540">
    <property type="entry name" value="P-loop containing nucleoside triphosphate hydrolases"/>
    <property type="match status" value="1"/>
</dbReference>
<dbReference type="GO" id="GO:0003924">
    <property type="term" value="F:GTPase activity"/>
    <property type="evidence" value="ECO:0007669"/>
    <property type="project" value="UniProtKB-UniRule"/>
</dbReference>
<feature type="domain" description="GTP-binding protein TrmE N-terminal" evidence="6">
    <location>
        <begin position="8"/>
        <end position="127"/>
    </location>
</feature>
<feature type="binding site" evidence="3">
    <location>
        <begin position="253"/>
        <end position="259"/>
    </location>
    <ligand>
        <name>GTP</name>
        <dbReference type="ChEBI" id="CHEBI:37565"/>
    </ligand>
</feature>
<keyword evidence="3" id="KW-0963">Cytoplasm</keyword>
<feature type="binding site" evidence="3">
    <location>
        <position position="25"/>
    </location>
    <ligand>
        <name>(6S)-5-formyl-5,6,7,8-tetrahydrofolate</name>
        <dbReference type="ChEBI" id="CHEBI:57457"/>
    </ligand>
</feature>
<keyword evidence="9" id="KW-1185">Reference proteome</keyword>
<evidence type="ECO:0000259" key="6">
    <source>
        <dbReference type="Pfam" id="PF10396"/>
    </source>
</evidence>
<comment type="cofactor">
    <cofactor evidence="3">
        <name>K(+)</name>
        <dbReference type="ChEBI" id="CHEBI:29103"/>
    </cofactor>
    <text evidence="3">Binds 1 potassium ion per subunit.</text>
</comment>
<keyword evidence="3" id="KW-0630">Potassium</keyword>
<feature type="coiled-coil region" evidence="4">
    <location>
        <begin position="167"/>
        <end position="194"/>
    </location>
</feature>
<accession>A0A517Q5D8</accession>
<dbReference type="CDD" id="cd14858">
    <property type="entry name" value="TrmE_N"/>
    <property type="match status" value="1"/>
</dbReference>
<dbReference type="CDD" id="cd04164">
    <property type="entry name" value="trmE"/>
    <property type="match status" value="1"/>
</dbReference>
<keyword evidence="2 3" id="KW-0342">GTP-binding</keyword>
<dbReference type="HAMAP" id="MF_00379">
    <property type="entry name" value="GTPase_MnmE"/>
    <property type="match status" value="1"/>
</dbReference>
<dbReference type="Pfam" id="PF01926">
    <property type="entry name" value="MMR_HSR1"/>
    <property type="match status" value="1"/>
</dbReference>
<comment type="similarity">
    <text evidence="3">Belongs to the TRAFAC class TrmE-Era-EngA-EngB-Septin-like GTPase superfamily. TrmE GTPase family.</text>
</comment>
<comment type="subcellular location">
    <subcellularLocation>
        <location evidence="3">Cytoplasm</location>
    </subcellularLocation>
</comment>
<dbReference type="InterPro" id="IPR025867">
    <property type="entry name" value="MnmE_helical"/>
</dbReference>
<feature type="domain" description="G" evidence="5">
    <location>
        <begin position="227"/>
        <end position="330"/>
    </location>
</feature>
<dbReference type="InterPro" id="IPR027368">
    <property type="entry name" value="MnmE_dom2"/>
</dbReference>
<dbReference type="InterPro" id="IPR031168">
    <property type="entry name" value="G_TrmE"/>
</dbReference>
<dbReference type="AlphaFoldDB" id="A0A517Q5D8"/>
<feature type="binding site" evidence="3">
    <location>
        <begin position="278"/>
        <end position="281"/>
    </location>
    <ligand>
        <name>GTP</name>
        <dbReference type="ChEBI" id="CHEBI:37565"/>
    </ligand>
</feature>
<dbReference type="GO" id="GO:0005829">
    <property type="term" value="C:cytosol"/>
    <property type="evidence" value="ECO:0007669"/>
    <property type="project" value="TreeGrafter"/>
</dbReference>
<proteinExistence type="inferred from homology"/>
<protein>
    <recommendedName>
        <fullName evidence="3">tRNA modification GTPase MnmE</fullName>
        <ecNumber evidence="3">3.6.-.-</ecNumber>
    </recommendedName>
</protein>
<feature type="binding site" evidence="3">
    <location>
        <position position="259"/>
    </location>
    <ligand>
        <name>Mg(2+)</name>
        <dbReference type="ChEBI" id="CHEBI:18420"/>
    </ligand>
</feature>
<dbReference type="InterPro" id="IPR006073">
    <property type="entry name" value="GTP-bd"/>
</dbReference>
<evidence type="ECO:0000313" key="9">
    <source>
        <dbReference type="Proteomes" id="UP000315647"/>
    </source>
</evidence>
<organism evidence="8 9">
    <name type="scientific">Gimesia panareensis</name>
    <dbReference type="NCBI Taxonomy" id="2527978"/>
    <lineage>
        <taxon>Bacteria</taxon>
        <taxon>Pseudomonadati</taxon>
        <taxon>Planctomycetota</taxon>
        <taxon>Planctomycetia</taxon>
        <taxon>Planctomycetales</taxon>
        <taxon>Planctomycetaceae</taxon>
        <taxon>Gimesia</taxon>
    </lineage>
</organism>
<feature type="domain" description="MnmE helical" evidence="7">
    <location>
        <begin position="130"/>
        <end position="459"/>
    </location>
</feature>
<dbReference type="EMBL" id="CP037421">
    <property type="protein sequence ID" value="QDT26845.1"/>
    <property type="molecule type" value="Genomic_DNA"/>
</dbReference>
<feature type="binding site" evidence="3">
    <location>
        <position position="237"/>
    </location>
    <ligand>
        <name>Mg(2+)</name>
        <dbReference type="ChEBI" id="CHEBI:18420"/>
    </ligand>
</feature>
<dbReference type="Pfam" id="PF12631">
    <property type="entry name" value="MnmE_helical"/>
    <property type="match status" value="1"/>
</dbReference>
<evidence type="ECO:0000259" key="5">
    <source>
        <dbReference type="Pfam" id="PF01926"/>
    </source>
</evidence>
<keyword evidence="3 8" id="KW-0378">Hydrolase</keyword>
<keyword evidence="3" id="KW-0460">Magnesium</keyword>
<dbReference type="GO" id="GO:0005525">
    <property type="term" value="F:GTP binding"/>
    <property type="evidence" value="ECO:0007669"/>
    <property type="project" value="UniProtKB-UniRule"/>
</dbReference>
<feature type="binding site" evidence="3">
    <location>
        <position position="258"/>
    </location>
    <ligand>
        <name>K(+)</name>
        <dbReference type="ChEBI" id="CHEBI:29103"/>
    </ligand>
</feature>
<dbReference type="Proteomes" id="UP000315647">
    <property type="component" value="Chromosome"/>
</dbReference>
<feature type="binding site" evidence="3">
    <location>
        <position position="233"/>
    </location>
    <ligand>
        <name>K(+)</name>
        <dbReference type="ChEBI" id="CHEBI:29103"/>
    </ligand>
</feature>
<feature type="binding site" evidence="3">
    <location>
        <position position="88"/>
    </location>
    <ligand>
        <name>(6S)-5-formyl-5,6,7,8-tetrahydrofolate</name>
        <dbReference type="ChEBI" id="CHEBI:57457"/>
    </ligand>
</feature>
<feature type="binding site" evidence="3">
    <location>
        <begin position="233"/>
        <end position="238"/>
    </location>
    <ligand>
        <name>GTP</name>
        <dbReference type="ChEBI" id="CHEBI:37565"/>
    </ligand>
</feature>
<keyword evidence="1 3" id="KW-0547">Nucleotide-binding</keyword>
<dbReference type="Pfam" id="PF10396">
    <property type="entry name" value="TrmE_N"/>
    <property type="match status" value="1"/>
</dbReference>
<dbReference type="GO" id="GO:0030488">
    <property type="term" value="P:tRNA methylation"/>
    <property type="evidence" value="ECO:0007669"/>
    <property type="project" value="TreeGrafter"/>
</dbReference>
<dbReference type="InterPro" id="IPR004520">
    <property type="entry name" value="GTPase_MnmE"/>
</dbReference>
<gene>
    <name evidence="8" type="primary">mnmE_2</name>
    <name evidence="3" type="synonym">mnmE</name>
    <name evidence="3" type="synonym">trmE</name>
    <name evidence="8" type="ORF">Enr10x_21560</name>
</gene>
<comment type="caution">
    <text evidence="3">Lacks conserved residue(s) required for the propagation of feature annotation.</text>
</comment>
<dbReference type="Gene3D" id="1.20.120.430">
    <property type="entry name" value="tRNA modification GTPase MnmE domain 2"/>
    <property type="match status" value="1"/>
</dbReference>
<evidence type="ECO:0000256" key="3">
    <source>
        <dbReference type="HAMAP-Rule" id="MF_00379"/>
    </source>
</evidence>